<evidence type="ECO:0000256" key="4">
    <source>
        <dbReference type="ARBA" id="ARBA00022777"/>
    </source>
</evidence>
<keyword evidence="3" id="KW-0547">Nucleotide-binding</keyword>
<evidence type="ECO:0000259" key="8">
    <source>
        <dbReference type="PROSITE" id="PS51178"/>
    </source>
</evidence>
<dbReference type="PROSITE" id="PS50011">
    <property type="entry name" value="PROTEIN_KINASE_DOM"/>
    <property type="match status" value="1"/>
</dbReference>
<accession>A0A6J6HAL4</accession>
<feature type="domain" description="Protein kinase" evidence="7">
    <location>
        <begin position="16"/>
        <end position="274"/>
    </location>
</feature>
<dbReference type="FunFam" id="1.10.510.10:FF:000021">
    <property type="entry name" value="Serine/threonine protein kinase"/>
    <property type="match status" value="1"/>
</dbReference>
<dbReference type="PANTHER" id="PTHR43289">
    <property type="entry name" value="MITOGEN-ACTIVATED PROTEIN KINASE KINASE KINASE 20-RELATED"/>
    <property type="match status" value="1"/>
</dbReference>
<keyword evidence="5" id="KW-0067">ATP-binding</keyword>
<keyword evidence="1" id="KW-0723">Serine/threonine-protein kinase</keyword>
<sequence>MNNITIQVGTELSGRYLVQRLLAHGGMASVYEALDIQLHRQVAIKVLASHLSGDQSFREKFVTEARVAAALNHPNLVNIYDQGQQGDLTYLVLELVTGTTLRHVLDDFKIIDAERAVELMEAVLEGLGAAHAAGIIHRDIKPENILLSNEGRIKLSDFGLARNVDTRTEASELLGTVGYMAPELVTGGAATKASDVYACGIMLYEMLTGTRPFVGEQSMQVAYQHANSRVPVPSLANPELSPGLDRLVLMATEPKAANRPADAQELLLALRQFETLSPDNRTTVLNPVSAGATEVISPLESSDDEPFASVPSRRKLAPFLIWSVIAILVGSLGGWWFGAGPGALSPVPQLSNRTMAQAQAALSPLDLKIVVAHENSLTIDAGFITRTDPAAGGFVGRNGAITIYLSDGPKLVTVPMLKDKNLADATSTLVGAGFVLGDVKSVFSSTALGNIVDHTGSDGINIAEGSKIDLKVSLGAIPSVAGLSQEAAKAALNLVGLEVGTISESFSDTVPKGNVIDLIPNQLGLEKGSTVDLNVSKGTNKVTVPNMVGQRILYAQDQLKALGLKVLVDTNLNTNQWGTKNVKSTNPSAGTVLRRGDTVTIIARY</sequence>
<dbReference type="SMART" id="SM00740">
    <property type="entry name" value="PASTA"/>
    <property type="match status" value="4"/>
</dbReference>
<evidence type="ECO:0000256" key="2">
    <source>
        <dbReference type="ARBA" id="ARBA00022679"/>
    </source>
</evidence>
<keyword evidence="4" id="KW-0418">Kinase</keyword>
<dbReference type="Pfam" id="PF00069">
    <property type="entry name" value="Pkinase"/>
    <property type="match status" value="1"/>
</dbReference>
<dbReference type="InterPro" id="IPR011009">
    <property type="entry name" value="Kinase-like_dom_sf"/>
</dbReference>
<protein>
    <submittedName>
        <fullName evidence="9">Unannotated protein</fullName>
    </submittedName>
</protein>
<dbReference type="FunFam" id="3.30.200.20:FF:000035">
    <property type="entry name" value="Serine/threonine protein kinase Stk1"/>
    <property type="match status" value="1"/>
</dbReference>
<dbReference type="EMBL" id="CAEZUR010000059">
    <property type="protein sequence ID" value="CAB4610762.1"/>
    <property type="molecule type" value="Genomic_DNA"/>
</dbReference>
<evidence type="ECO:0000256" key="1">
    <source>
        <dbReference type="ARBA" id="ARBA00022527"/>
    </source>
</evidence>
<proteinExistence type="predicted"/>
<evidence type="ECO:0000259" key="7">
    <source>
        <dbReference type="PROSITE" id="PS50011"/>
    </source>
</evidence>
<organism evidence="9">
    <name type="scientific">freshwater metagenome</name>
    <dbReference type="NCBI Taxonomy" id="449393"/>
    <lineage>
        <taxon>unclassified sequences</taxon>
        <taxon>metagenomes</taxon>
        <taxon>ecological metagenomes</taxon>
    </lineage>
</organism>
<dbReference type="PANTHER" id="PTHR43289:SF34">
    <property type="entry name" value="SERINE_THREONINE-PROTEIN KINASE YBDM-RELATED"/>
    <property type="match status" value="1"/>
</dbReference>
<keyword evidence="2" id="KW-0808">Transferase</keyword>
<dbReference type="Gene3D" id="3.30.200.20">
    <property type="entry name" value="Phosphorylase Kinase, domain 1"/>
    <property type="match status" value="1"/>
</dbReference>
<dbReference type="InterPro" id="IPR000719">
    <property type="entry name" value="Prot_kinase_dom"/>
</dbReference>
<evidence type="ECO:0000256" key="6">
    <source>
        <dbReference type="SAM" id="Phobius"/>
    </source>
</evidence>
<dbReference type="Gene3D" id="1.10.510.10">
    <property type="entry name" value="Transferase(Phosphotransferase) domain 1"/>
    <property type="match status" value="1"/>
</dbReference>
<dbReference type="AlphaFoldDB" id="A0A6J6HAL4"/>
<dbReference type="CDD" id="cd06577">
    <property type="entry name" value="PASTA_pknB"/>
    <property type="match status" value="4"/>
</dbReference>
<dbReference type="GO" id="GO:0004674">
    <property type="term" value="F:protein serine/threonine kinase activity"/>
    <property type="evidence" value="ECO:0007669"/>
    <property type="project" value="UniProtKB-KW"/>
</dbReference>
<gene>
    <name evidence="9" type="ORF">UFOPK1843_00812</name>
</gene>
<dbReference type="InterPro" id="IPR008271">
    <property type="entry name" value="Ser/Thr_kinase_AS"/>
</dbReference>
<dbReference type="CDD" id="cd14014">
    <property type="entry name" value="STKc_PknB_like"/>
    <property type="match status" value="1"/>
</dbReference>
<dbReference type="GO" id="GO:0005524">
    <property type="term" value="F:ATP binding"/>
    <property type="evidence" value="ECO:0007669"/>
    <property type="project" value="UniProtKB-KW"/>
</dbReference>
<keyword evidence="6" id="KW-0812">Transmembrane</keyword>
<dbReference type="Pfam" id="PF03793">
    <property type="entry name" value="PASTA"/>
    <property type="match status" value="4"/>
</dbReference>
<dbReference type="Gene3D" id="3.30.10.20">
    <property type="match status" value="4"/>
</dbReference>
<dbReference type="PROSITE" id="PS51178">
    <property type="entry name" value="PASTA"/>
    <property type="match status" value="3"/>
</dbReference>
<keyword evidence="6" id="KW-1133">Transmembrane helix</keyword>
<evidence type="ECO:0000313" key="9">
    <source>
        <dbReference type="EMBL" id="CAB4610762.1"/>
    </source>
</evidence>
<keyword evidence="6" id="KW-0472">Membrane</keyword>
<reference evidence="9" key="1">
    <citation type="submission" date="2020-05" db="EMBL/GenBank/DDBJ databases">
        <authorList>
            <person name="Chiriac C."/>
            <person name="Salcher M."/>
            <person name="Ghai R."/>
            <person name="Kavagutti S V."/>
        </authorList>
    </citation>
    <scope>NUCLEOTIDE SEQUENCE</scope>
</reference>
<feature type="transmembrane region" description="Helical" evidence="6">
    <location>
        <begin position="319"/>
        <end position="338"/>
    </location>
</feature>
<feature type="domain" description="PASTA" evidence="8">
    <location>
        <begin position="340"/>
        <end position="407"/>
    </location>
</feature>
<dbReference type="NCBIfam" id="NF033483">
    <property type="entry name" value="PknB_PASTA_kin"/>
    <property type="match status" value="1"/>
</dbReference>
<dbReference type="PROSITE" id="PS00108">
    <property type="entry name" value="PROTEIN_KINASE_ST"/>
    <property type="match status" value="1"/>
</dbReference>
<evidence type="ECO:0000256" key="5">
    <source>
        <dbReference type="ARBA" id="ARBA00022840"/>
    </source>
</evidence>
<name>A0A6J6HAL4_9ZZZZ</name>
<evidence type="ECO:0000256" key="3">
    <source>
        <dbReference type="ARBA" id="ARBA00022741"/>
    </source>
</evidence>
<dbReference type="SMART" id="SM00220">
    <property type="entry name" value="S_TKc"/>
    <property type="match status" value="1"/>
</dbReference>
<feature type="domain" description="PASTA" evidence="8">
    <location>
        <begin position="538"/>
        <end position="604"/>
    </location>
</feature>
<feature type="domain" description="PASTA" evidence="8">
    <location>
        <begin position="471"/>
        <end position="537"/>
    </location>
</feature>
<dbReference type="SUPFAM" id="SSF56112">
    <property type="entry name" value="Protein kinase-like (PK-like)"/>
    <property type="match status" value="1"/>
</dbReference>
<dbReference type="InterPro" id="IPR005543">
    <property type="entry name" value="PASTA_dom"/>
</dbReference>